<keyword evidence="7" id="KW-0411">Iron-sulfur</keyword>
<organism evidence="9 10">
    <name type="scientific">Slackia equolifaciens</name>
    <dbReference type="NCBI Taxonomy" id="498718"/>
    <lineage>
        <taxon>Bacteria</taxon>
        <taxon>Bacillati</taxon>
        <taxon>Actinomycetota</taxon>
        <taxon>Coriobacteriia</taxon>
        <taxon>Eggerthellales</taxon>
        <taxon>Eggerthellaceae</taxon>
        <taxon>Slackia</taxon>
    </lineage>
</organism>
<dbReference type="SUPFAM" id="SSF54862">
    <property type="entry name" value="4Fe-4S ferredoxins"/>
    <property type="match status" value="1"/>
</dbReference>
<dbReference type="PANTHER" id="PTHR43177:SF5">
    <property type="entry name" value="ANAEROBIC DIMETHYL SULFOXIDE REDUCTASE CHAIN B-RELATED"/>
    <property type="match status" value="1"/>
</dbReference>
<sequence length="194" mass="21024">MADKMGFYFNQAACIGCRTCQVACKDKNDLEIGYLFRHVLSFEEGSYPSVKSYHYAGTCNHCEMPACVANCPTGALYIDDEDGGTVQYDTSKCDGCQACVTACPYSVPVYFEEEKVVRKCDACIELRANGEQPACVAACPMRALEFGPIDELAAAHPDALKDIAILPDSSTTSPCTLIDARPAALEDDFVEVLL</sequence>
<dbReference type="CDD" id="cd16371">
    <property type="entry name" value="DMSOR_beta_like"/>
    <property type="match status" value="1"/>
</dbReference>
<keyword evidence="5" id="KW-0249">Electron transport</keyword>
<evidence type="ECO:0000256" key="5">
    <source>
        <dbReference type="ARBA" id="ARBA00022982"/>
    </source>
</evidence>
<proteinExistence type="predicted"/>
<dbReference type="Proteomes" id="UP000269591">
    <property type="component" value="Unassembled WGS sequence"/>
</dbReference>
<dbReference type="InterPro" id="IPR017896">
    <property type="entry name" value="4Fe4S_Fe-S-bd"/>
</dbReference>
<dbReference type="AlphaFoldDB" id="A0A3N0B142"/>
<evidence type="ECO:0000259" key="8">
    <source>
        <dbReference type="PROSITE" id="PS51379"/>
    </source>
</evidence>
<gene>
    <name evidence="9" type="ORF">DMP06_05050</name>
</gene>
<evidence type="ECO:0000256" key="7">
    <source>
        <dbReference type="ARBA" id="ARBA00023014"/>
    </source>
</evidence>
<keyword evidence="2" id="KW-0004">4Fe-4S</keyword>
<feature type="domain" description="4Fe-4S ferredoxin-type" evidence="8">
    <location>
        <begin position="50"/>
        <end position="81"/>
    </location>
</feature>
<dbReference type="OrthoDB" id="9779457at2"/>
<keyword evidence="3" id="KW-0479">Metal-binding</keyword>
<accession>A0A3N0B142</accession>
<evidence type="ECO:0000313" key="9">
    <source>
        <dbReference type="EMBL" id="RNL40499.1"/>
    </source>
</evidence>
<evidence type="ECO:0000313" key="10">
    <source>
        <dbReference type="Proteomes" id="UP000269591"/>
    </source>
</evidence>
<evidence type="ECO:0000256" key="3">
    <source>
        <dbReference type="ARBA" id="ARBA00022723"/>
    </source>
</evidence>
<evidence type="ECO:0000256" key="6">
    <source>
        <dbReference type="ARBA" id="ARBA00023004"/>
    </source>
</evidence>
<dbReference type="PANTHER" id="PTHR43177">
    <property type="entry name" value="PROTEIN NRFC"/>
    <property type="match status" value="1"/>
</dbReference>
<keyword evidence="4" id="KW-0677">Repeat</keyword>
<dbReference type="InterPro" id="IPR017900">
    <property type="entry name" value="4Fe4S_Fe_S_CS"/>
</dbReference>
<comment type="caution">
    <text evidence="9">The sequence shown here is derived from an EMBL/GenBank/DDBJ whole genome shotgun (WGS) entry which is preliminary data.</text>
</comment>
<dbReference type="GO" id="GO:0046872">
    <property type="term" value="F:metal ion binding"/>
    <property type="evidence" value="ECO:0007669"/>
    <property type="project" value="UniProtKB-KW"/>
</dbReference>
<protein>
    <submittedName>
        <fullName evidence="9">4Fe-4S ferredoxin</fullName>
    </submittedName>
</protein>
<evidence type="ECO:0000256" key="2">
    <source>
        <dbReference type="ARBA" id="ARBA00022485"/>
    </source>
</evidence>
<dbReference type="GO" id="GO:0051539">
    <property type="term" value="F:4 iron, 4 sulfur cluster binding"/>
    <property type="evidence" value="ECO:0007669"/>
    <property type="project" value="UniProtKB-KW"/>
</dbReference>
<name>A0A3N0B142_9ACTN</name>
<keyword evidence="1" id="KW-0813">Transport</keyword>
<feature type="domain" description="4Fe-4S ferredoxin-type" evidence="8">
    <location>
        <begin position="84"/>
        <end position="113"/>
    </location>
</feature>
<dbReference type="Gene3D" id="3.30.70.20">
    <property type="match status" value="2"/>
</dbReference>
<dbReference type="EMBL" id="QIBX01000006">
    <property type="protein sequence ID" value="RNL40499.1"/>
    <property type="molecule type" value="Genomic_DNA"/>
</dbReference>
<dbReference type="PROSITE" id="PS00198">
    <property type="entry name" value="4FE4S_FER_1"/>
    <property type="match status" value="1"/>
</dbReference>
<dbReference type="PROSITE" id="PS51379">
    <property type="entry name" value="4FE4S_FER_2"/>
    <property type="match status" value="3"/>
</dbReference>
<dbReference type="Pfam" id="PF12800">
    <property type="entry name" value="Fer4_4"/>
    <property type="match status" value="1"/>
</dbReference>
<feature type="domain" description="4Fe-4S ferredoxin-type" evidence="8">
    <location>
        <begin position="5"/>
        <end position="35"/>
    </location>
</feature>
<keyword evidence="10" id="KW-1185">Reference proteome</keyword>
<reference evidence="10" key="1">
    <citation type="submission" date="2018-05" db="EMBL/GenBank/DDBJ databases">
        <title>Genome Sequencing of selected type strains of the family Eggerthellaceae.</title>
        <authorList>
            <person name="Danylec N."/>
            <person name="Stoll D.A."/>
            <person name="Doetsch A."/>
            <person name="Huch M."/>
        </authorList>
    </citation>
    <scope>NUCLEOTIDE SEQUENCE [LARGE SCALE GENOMIC DNA]</scope>
    <source>
        <strain evidence="10">DSM 24851</strain>
    </source>
</reference>
<evidence type="ECO:0000256" key="1">
    <source>
        <dbReference type="ARBA" id="ARBA00022448"/>
    </source>
</evidence>
<dbReference type="Pfam" id="PF13247">
    <property type="entry name" value="Fer4_11"/>
    <property type="match status" value="1"/>
</dbReference>
<keyword evidence="6" id="KW-0408">Iron</keyword>
<evidence type="ECO:0000256" key="4">
    <source>
        <dbReference type="ARBA" id="ARBA00022737"/>
    </source>
</evidence>
<dbReference type="InterPro" id="IPR050954">
    <property type="entry name" value="ET_IronSulfur_Cluster-Binding"/>
</dbReference>
<dbReference type="RefSeq" id="WP_123208651.1">
    <property type="nucleotide sequence ID" value="NZ_JBHTHO010000005.1"/>
</dbReference>